<organism evidence="2 3">
    <name type="scientific">Ilyodon furcidens</name>
    <name type="common">goldbreast splitfin</name>
    <dbReference type="NCBI Taxonomy" id="33524"/>
    <lineage>
        <taxon>Eukaryota</taxon>
        <taxon>Metazoa</taxon>
        <taxon>Chordata</taxon>
        <taxon>Craniata</taxon>
        <taxon>Vertebrata</taxon>
        <taxon>Euteleostomi</taxon>
        <taxon>Actinopterygii</taxon>
        <taxon>Neopterygii</taxon>
        <taxon>Teleostei</taxon>
        <taxon>Neoteleostei</taxon>
        <taxon>Acanthomorphata</taxon>
        <taxon>Ovalentaria</taxon>
        <taxon>Atherinomorphae</taxon>
        <taxon>Cyprinodontiformes</taxon>
        <taxon>Goodeidae</taxon>
        <taxon>Ilyodon</taxon>
    </lineage>
</organism>
<comment type="caution">
    <text evidence="2">The sequence shown here is derived from an EMBL/GenBank/DDBJ whole genome shotgun (WGS) entry which is preliminary data.</text>
</comment>
<proteinExistence type="predicted"/>
<gene>
    <name evidence="2" type="ORF">ILYODFUR_008454</name>
</gene>
<dbReference type="Proteomes" id="UP001482620">
    <property type="component" value="Unassembled WGS sequence"/>
</dbReference>
<feature type="region of interest" description="Disordered" evidence="1">
    <location>
        <begin position="49"/>
        <end position="99"/>
    </location>
</feature>
<evidence type="ECO:0000256" key="1">
    <source>
        <dbReference type="SAM" id="MobiDB-lite"/>
    </source>
</evidence>
<evidence type="ECO:0000313" key="3">
    <source>
        <dbReference type="Proteomes" id="UP001482620"/>
    </source>
</evidence>
<keyword evidence="3" id="KW-1185">Reference proteome</keyword>
<sequence length="99" mass="10701">MQHPQQGCQEGRVLRTTAQLIDQNKIQRLVPNPKAQGCNPLIHLAKPQHETAKLGGNKQTHPSSPLLPAGSCTVEDSPASLEEMGSRAHAVRGGEPDYF</sequence>
<dbReference type="EMBL" id="JAHRIQ010023739">
    <property type="protein sequence ID" value="MEQ2228406.1"/>
    <property type="molecule type" value="Genomic_DNA"/>
</dbReference>
<reference evidence="2 3" key="1">
    <citation type="submission" date="2021-06" db="EMBL/GenBank/DDBJ databases">
        <authorList>
            <person name="Palmer J.M."/>
        </authorList>
    </citation>
    <scope>NUCLEOTIDE SEQUENCE [LARGE SCALE GENOMIC DNA]</scope>
    <source>
        <strain evidence="3">if_2019</strain>
        <tissue evidence="2">Muscle</tissue>
    </source>
</reference>
<evidence type="ECO:0000313" key="2">
    <source>
        <dbReference type="EMBL" id="MEQ2228406.1"/>
    </source>
</evidence>
<name>A0ABV0T6P3_9TELE</name>
<accession>A0ABV0T6P3</accession>
<protein>
    <submittedName>
        <fullName evidence="2">Uncharacterized protein</fullName>
    </submittedName>
</protein>